<feature type="compositionally biased region" description="Polar residues" evidence="2">
    <location>
        <begin position="1385"/>
        <end position="1403"/>
    </location>
</feature>
<gene>
    <name evidence="4" type="ORF">H4219_002916</name>
</gene>
<feature type="compositionally biased region" description="Polar residues" evidence="2">
    <location>
        <begin position="381"/>
        <end position="396"/>
    </location>
</feature>
<feature type="compositionally biased region" description="Polar residues" evidence="2">
    <location>
        <begin position="2561"/>
        <end position="2573"/>
    </location>
</feature>
<feature type="region of interest" description="Disordered" evidence="2">
    <location>
        <begin position="275"/>
        <end position="404"/>
    </location>
</feature>
<feature type="compositionally biased region" description="Low complexity" evidence="2">
    <location>
        <begin position="2379"/>
        <end position="2390"/>
    </location>
</feature>
<dbReference type="GO" id="GO:0005543">
    <property type="term" value="F:phospholipid binding"/>
    <property type="evidence" value="ECO:0007669"/>
    <property type="project" value="InterPro"/>
</dbReference>
<reference evidence="4" key="1">
    <citation type="submission" date="2022-07" db="EMBL/GenBank/DDBJ databases">
        <title>Phylogenomic reconstructions and comparative analyses of Kickxellomycotina fungi.</title>
        <authorList>
            <person name="Reynolds N.K."/>
            <person name="Stajich J.E."/>
            <person name="Barry K."/>
            <person name="Grigoriev I.V."/>
            <person name="Crous P."/>
            <person name="Smith M.E."/>
        </authorList>
    </citation>
    <scope>NUCLEOTIDE SEQUENCE</scope>
    <source>
        <strain evidence="4">NBRC 100468</strain>
    </source>
</reference>
<feature type="compositionally biased region" description="Polar residues" evidence="2">
    <location>
        <begin position="52"/>
        <end position="67"/>
    </location>
</feature>
<feature type="region of interest" description="Disordered" evidence="2">
    <location>
        <begin position="3316"/>
        <end position="3358"/>
    </location>
</feature>
<feature type="region of interest" description="Disordered" evidence="2">
    <location>
        <begin position="3471"/>
        <end position="3502"/>
    </location>
</feature>
<dbReference type="InterPro" id="IPR024774">
    <property type="entry name" value="PH_dom-Mcp5-type"/>
</dbReference>
<feature type="region of interest" description="Disordered" evidence="2">
    <location>
        <begin position="94"/>
        <end position="197"/>
    </location>
</feature>
<feature type="compositionally biased region" description="Low complexity" evidence="2">
    <location>
        <begin position="440"/>
        <end position="471"/>
    </location>
</feature>
<evidence type="ECO:0000313" key="5">
    <source>
        <dbReference type="Proteomes" id="UP001150538"/>
    </source>
</evidence>
<feature type="region of interest" description="Disordered" evidence="2">
    <location>
        <begin position="1352"/>
        <end position="1465"/>
    </location>
</feature>
<feature type="compositionally biased region" description="Low complexity" evidence="2">
    <location>
        <begin position="124"/>
        <end position="154"/>
    </location>
</feature>
<dbReference type="PROSITE" id="PS50003">
    <property type="entry name" value="PH_DOMAIN"/>
    <property type="match status" value="1"/>
</dbReference>
<feature type="compositionally biased region" description="Polar residues" evidence="2">
    <location>
        <begin position="299"/>
        <end position="309"/>
    </location>
</feature>
<feature type="compositionally biased region" description="Low complexity" evidence="2">
    <location>
        <begin position="3471"/>
        <end position="3495"/>
    </location>
</feature>
<feature type="region of interest" description="Disordered" evidence="2">
    <location>
        <begin position="3085"/>
        <end position="3149"/>
    </location>
</feature>
<feature type="compositionally biased region" description="Polar residues" evidence="2">
    <location>
        <begin position="1410"/>
        <end position="1426"/>
    </location>
</feature>
<evidence type="ECO:0000259" key="3">
    <source>
        <dbReference type="PROSITE" id="PS50003"/>
    </source>
</evidence>
<feature type="compositionally biased region" description="Low complexity" evidence="2">
    <location>
        <begin position="1173"/>
        <end position="1191"/>
    </location>
</feature>
<feature type="compositionally biased region" description="Basic residues" evidence="2">
    <location>
        <begin position="472"/>
        <end position="489"/>
    </location>
</feature>
<dbReference type="Proteomes" id="UP001150538">
    <property type="component" value="Unassembled WGS sequence"/>
</dbReference>
<name>A0A9W7ZW96_9FUNG</name>
<feature type="region of interest" description="Disordered" evidence="2">
    <location>
        <begin position="2977"/>
        <end position="3032"/>
    </location>
</feature>
<feature type="coiled-coil region" evidence="1">
    <location>
        <begin position="905"/>
        <end position="1030"/>
    </location>
</feature>
<dbReference type="SMART" id="SM00233">
    <property type="entry name" value="PH"/>
    <property type="match status" value="1"/>
</dbReference>
<keyword evidence="5" id="KW-1185">Reference proteome</keyword>
<feature type="compositionally biased region" description="Low complexity" evidence="2">
    <location>
        <begin position="2161"/>
        <end position="2178"/>
    </location>
</feature>
<dbReference type="Pfam" id="PF12814">
    <property type="entry name" value="Mcp5_PH"/>
    <property type="match status" value="1"/>
</dbReference>
<feature type="compositionally biased region" description="Polar residues" evidence="2">
    <location>
        <begin position="1541"/>
        <end position="1552"/>
    </location>
</feature>
<feature type="compositionally biased region" description="Polar residues" evidence="2">
    <location>
        <begin position="3017"/>
        <end position="3028"/>
    </location>
</feature>
<feature type="compositionally biased region" description="Low complexity" evidence="2">
    <location>
        <begin position="365"/>
        <end position="380"/>
    </location>
</feature>
<feature type="compositionally biased region" description="Basic residues" evidence="2">
    <location>
        <begin position="1352"/>
        <end position="1373"/>
    </location>
</feature>
<feature type="region of interest" description="Disordered" evidence="2">
    <location>
        <begin position="3181"/>
        <end position="3284"/>
    </location>
</feature>
<feature type="region of interest" description="Disordered" evidence="2">
    <location>
        <begin position="2148"/>
        <end position="2181"/>
    </location>
</feature>
<feature type="compositionally biased region" description="Low complexity" evidence="2">
    <location>
        <begin position="2707"/>
        <end position="2720"/>
    </location>
</feature>
<evidence type="ECO:0000313" key="4">
    <source>
        <dbReference type="EMBL" id="KAJ1917923.1"/>
    </source>
</evidence>
<feature type="region of interest" description="Disordered" evidence="2">
    <location>
        <begin position="425"/>
        <end position="494"/>
    </location>
</feature>
<dbReference type="InterPro" id="IPR001849">
    <property type="entry name" value="PH_domain"/>
</dbReference>
<comment type="caution">
    <text evidence="4">The sequence shown here is derived from an EMBL/GenBank/DDBJ whole genome shotgun (WGS) entry which is preliminary data.</text>
</comment>
<feature type="compositionally biased region" description="Polar residues" evidence="2">
    <location>
        <begin position="1501"/>
        <end position="1510"/>
    </location>
</feature>
<proteinExistence type="predicted"/>
<feature type="region of interest" description="Disordered" evidence="2">
    <location>
        <begin position="568"/>
        <end position="627"/>
    </location>
</feature>
<feature type="compositionally biased region" description="Polar residues" evidence="2">
    <location>
        <begin position="275"/>
        <end position="286"/>
    </location>
</feature>
<feature type="compositionally biased region" description="Polar residues" evidence="2">
    <location>
        <begin position="2148"/>
        <end position="2160"/>
    </location>
</feature>
<feature type="compositionally biased region" description="Polar residues" evidence="2">
    <location>
        <begin position="1234"/>
        <end position="1248"/>
    </location>
</feature>
<feature type="compositionally biased region" description="Pro residues" evidence="2">
    <location>
        <begin position="3340"/>
        <end position="3350"/>
    </location>
</feature>
<dbReference type="OrthoDB" id="2149224at2759"/>
<feature type="compositionally biased region" description="Polar residues" evidence="2">
    <location>
        <begin position="3184"/>
        <end position="3193"/>
    </location>
</feature>
<accession>A0A9W7ZW96</accession>
<feature type="compositionally biased region" description="Basic and acidic residues" evidence="2">
    <location>
        <begin position="3253"/>
        <end position="3272"/>
    </location>
</feature>
<evidence type="ECO:0000256" key="1">
    <source>
        <dbReference type="SAM" id="Coils"/>
    </source>
</evidence>
<feature type="compositionally biased region" description="Low complexity" evidence="2">
    <location>
        <begin position="162"/>
        <end position="183"/>
    </location>
</feature>
<feature type="region of interest" description="Disordered" evidence="2">
    <location>
        <begin position="2701"/>
        <end position="2726"/>
    </location>
</feature>
<feature type="compositionally biased region" description="Low complexity" evidence="2">
    <location>
        <begin position="2997"/>
        <end position="3016"/>
    </location>
</feature>
<feature type="region of interest" description="Disordered" evidence="2">
    <location>
        <begin position="757"/>
        <end position="813"/>
    </location>
</feature>
<dbReference type="GO" id="GO:0032065">
    <property type="term" value="P:maintenance of protein location in cell cortex"/>
    <property type="evidence" value="ECO:0007669"/>
    <property type="project" value="InterPro"/>
</dbReference>
<feature type="region of interest" description="Disordered" evidence="2">
    <location>
        <begin position="1501"/>
        <end position="1573"/>
    </location>
</feature>
<feature type="compositionally biased region" description="Low complexity" evidence="2">
    <location>
        <begin position="15"/>
        <end position="51"/>
    </location>
</feature>
<feature type="region of interest" description="Disordered" evidence="2">
    <location>
        <begin position="2543"/>
        <end position="2591"/>
    </location>
</feature>
<evidence type="ECO:0000256" key="2">
    <source>
        <dbReference type="SAM" id="MobiDB-lite"/>
    </source>
</evidence>
<feature type="compositionally biased region" description="Polar residues" evidence="2">
    <location>
        <begin position="2981"/>
        <end position="2993"/>
    </location>
</feature>
<dbReference type="EMBL" id="JANBPU010000058">
    <property type="protein sequence ID" value="KAJ1917923.1"/>
    <property type="molecule type" value="Genomic_DNA"/>
</dbReference>
<sequence>MSPTKRYPPGLGLQSTSTPSTPLAPATAGASAASTPTWATTATATTPGPSSRSNSPHLTPTSQQPCLHTSKPEFISSHIQRCEACQLKYARKAEEAANHTPYRSRFPPRPKSVEGGAMIRTRGDSGAPAAAAAAANSGYSSSSSSVGRRSSSVTRGGGRGGSSNMANSSSTRRNTSITRSGRSVSGNVTPLRASPIPFGGSGFNPSCGSSSNSNSPLLSNSLSGGGSTFVNNTGSSGSGTGSAFSGNRRRVISNSLQGSSKSLLQQSLANMANISLPQSNMRSSSPRVVGDLNDENKENYSNSSLNSTPILGPQDDSDIFPSPKVSPAAIVDPTTEADPEMEDVVEATNESEDNGVKDDTKAAGQQLPLSPSSPIPNSQLTESTANNTTAQSQSNIKLPPPPTTTSIVSSLGIITLSTEKSSLFNSTINNNNENPHKTNENIPSSKSNIKSSSSSSTTKTPASSSSSSSQRNKSHSQSKSKSHRSKKAAKYSSPLVNEFQESLSEIMGYNRNAATTNAADDDEINDTLRDSVQQVLLNDISTLQAQLHEKDQEIRKLRTIVTNRSIENISPSNSASRLHNGDSNDNSSVESLPSTSQQQQAKNSFSKDSTDTYNADTSITGDEDNNGSTEQLRIQLVEVMKHFDGFKKNYEDNVLYFKDYSSSTTTTTTTVSTTATTTAATSMTNVSGGNGFDSGVASTPSMTRTKPPHLASIAAAVSVQQTPSRRRTHLFSNNEDFSSVLRPNHASRAMGGILNTRRKTDFATPGQNDVGRRVSSTITANDDNGDKKESTKPAAGDEDIFSSGPDANDDQSKNNFITNISAAVATPRYQRIAKSIFGPDDPIGAIINQDDDGEYQKSGDSTLVLLSTTMKQLLWATTIGQKLIAQARQAQIRLFEREQETEQVQKQSHESMKRMEIEIRKLKRNKEHTDKLGDDIYQLQGEKQDLERQLEDKKVDLMKSNNDVVRLNKQVEELRNQVDQFQSREVEFQDELDKIKAKHERENNQLKKGLALAQQERNEANEKFQLLRTRISGKLQRMGFKADDIVDELVSSSGAEFDGFSNKDHDDESGSPQLDGSPLNRTARGFSRQHSSDSVAANGLKISELEQQIRGLEYSTATMKRKLEKSNKLMFKERGEKRELQMMLASAQEQIERLQQRRNSFGLADGSPLAGLSRSRNSSSASNTNNSTPPSVTVARHILMRRINRSNSGSPTVGPRSSLISSANVSDLAADCSNDGTAPSPSSRLRTVSFSHFTSPGSTSSNSGSTFDSVSNTPTSNMKKRLSMPPKIPESPSNHEARNVHNDNIHDNDIEWDTEPEGDDDVLGNMDIGLNVTPEMSAASIEDQDALTIQRHNRKLRHLKNKYLTPRARRNRKSNASENIMDILSSINSSPTVPHSPAGSVNHSIRKTRSSISHKQGSSVLSNEIGSPSVFMPQRSSSSSSSRKGSTTDELLPGQGQVDSPRTKPSFASLESELMGMNASEVSPSTVNPFGGIESAFNMRISTGFNGSPNSRRRTSSTDQTKIRKRSQGGTFSRSRSRSSAKFNAVQQHQDASMQDSEPFPPPPSTPSSYSSAISNSLDAEFGGVLASHSIPDYKVLKCANCGNHATQLVEDHGPHASSADSYKSFEANNAIEVCVMTDPVSIAPADETANTIIKQLVVSKDSAISTNVAEYIESQAQTDRLEFKNTSIGTNVLETSDFGVWAIPDSSDINVTTEAVIQPTMVNSGVITDMPVFADFGVSVQPSPVLTSDQMILTDTEEVKQLCSRLVVTEPSASLTPQTQDVCIYTGDDNICSERVDVGVSVMPGNDLEDAHVQGLSSSSASSSYTLTGANDIYVDTKDLFDESAFNRPSVELKDATILTDFNFDDIFTSPVESKEIGTMTSPSAIIGEVLESWIIPVLNGLGAQPEYINEISDTNLLYSGQDTPLSSDDLAALITKAVSSIEPPKPSMVDAEIKAMVRTMDMSIDAVPEPSSSRSTLKTRFVDVGTETNASPSVNHFGIMASPRFSDMYVETTNEQIPISNKLMYEGVNSIGSFYDGSRLGSQSFFSILEPTRARSSTMATDMTTATSIYDSANGSFYSESQANLDSIVAHYEQSHDSDFMGLENEDGTPFEPSMVMDGDSEESDLFMSTARVLDSKALISTTAIQSTNSNGNNSDSYATASSGGENSSSGPSTPTEADKPIAIVDNSKVVQVCHQCVQTDDEPLKQKRLSNLSHGSQSRESVMKHGCDNGNATASQDMARHTYSERYNMVTNLPTVPILNEQPPIPMEIKCSTCFGNKVYIAPISSTTAINRGINNIHLGINPHYHQPNQRKPRPLSLGPGSMVERSINLRSLTTALKSPVDNDAFSGNNRVIPNSSGPMLQIDTNMRSELILPLSTGRASGSSATGTGAGDETKDRQQNGGHVLYRQPMQRVSSATIPIQPMMIRISNTISEDGTNAKRASVSMTLADSDHNRMMRPEAGISTISRGALSADGMTLMPQRPPRPMSVMLSPTHAMSQPQLGTVEATRGTNNARRGRNGSSTSIVIPLSGLFSDKILRPPSLYGRGPSEGHSVPGTGHPTNQGQHYSQLATRKPPTSPPQHRLSPQFIDPFRDSPVLGYSQNTGEKVFPSSHTPATSNNAGVTAGLDIKGLSIGMASTKMPKDDKAADSQDVDPEMPLATEANNIAMISNTSKIGRENKPQTDEDLGYHTGSSAVSGVSAKRYSGNSTSTSVNNNTGQQHRYSNGLKVGTSVNRQMPINNMIKMPDPMIVQAIARTMVGSLMWKYTGSSSASSRRSTAASTNTFGLSHLEGSSNCKERRHLRYFWIHPYAKILNWNQHPPNGTSGALSLTARMRSRGTRTMFIQSVRVIPDIHHRDDSDDMSPRFCIVVTQNNREVKIKANTNQDHENWVAALMYLQSRPVITSNGYAGRGVQSTGLHVDYSTISHNNGGFTTTADESSCGGGGGGGYTTNGGGTGYSTGGYVSGGVSGIDDYDTEPGDSNNANKYSTMMPSMVNTNPSNVANNSNNDRNAATGSNNSKRISSRMQLPPPVPPIPEEFTQQSNGSKTSIYMNPKKSVSSPVLLDTSKFKTFSTRSKVLQKFKYSRNRSNSQDNAATPTKKNTDTTVEFPKLPKRPTTSAGTTGGDRPTTPMNINGNYTGTGGNGSKYYGTPKRTPVATVGDLFKVGGTIIRRSLFVHHNENQSPSPNSHGSNKKVGRAGRGIQNRDRSKPKTVKVTMGFLKREDNKPPTSAVSSEYSELNTPTRVQPQDMNHKRDDADNSKVSDLRTVSHENQLQQQREQHSIVSAEYASKDKYEDSAAMADGGVVVAKDIKENEAESNEVPTSTETEVVETFEPHQPIPQPKPQQPQQPSSLPRLTESISGYLDLDYIIPKNDDIFGDYFDATQDKESAVAPGGGGGNHTANMAVTASKEDEDVAKDYIKIHDSEQWTSPPKKGRKEKSKKLILSAFGGSMGIADVSGRISRSSNNRIDFANLPTTPTTPTIPTSQQQQPQHGSMTLENSTSNITSATITSSTNIGGGATITPASRRIRMKKFGQSVSKLFSNNG</sequence>
<feature type="region of interest" description="Disordered" evidence="2">
    <location>
        <begin position="1162"/>
        <end position="1192"/>
    </location>
</feature>
<protein>
    <recommendedName>
        <fullName evidence="3">PH domain-containing protein</fullName>
    </recommendedName>
</protein>
<feature type="region of interest" description="Disordered" evidence="2">
    <location>
        <begin position="1231"/>
        <end position="1300"/>
    </location>
</feature>
<feature type="compositionally biased region" description="Polar residues" evidence="2">
    <location>
        <begin position="3089"/>
        <end position="3108"/>
    </location>
</feature>
<feature type="region of interest" description="Disordered" evidence="2">
    <location>
        <begin position="2379"/>
        <end position="2401"/>
    </location>
</feature>
<feature type="region of interest" description="Disordered" evidence="2">
    <location>
        <begin position="1057"/>
        <end position="1095"/>
    </location>
</feature>
<feature type="compositionally biased region" description="Low complexity" evidence="2">
    <location>
        <begin position="1249"/>
        <end position="1271"/>
    </location>
</feature>
<keyword evidence="1" id="KW-0175">Coiled coil</keyword>
<dbReference type="GO" id="GO:0005938">
    <property type="term" value="C:cell cortex"/>
    <property type="evidence" value="ECO:0007669"/>
    <property type="project" value="InterPro"/>
</dbReference>
<feature type="region of interest" description="Disordered" evidence="2">
    <location>
        <begin position="1"/>
        <end position="69"/>
    </location>
</feature>
<organism evidence="4 5">
    <name type="scientific">Mycoemilia scoparia</name>
    <dbReference type="NCBI Taxonomy" id="417184"/>
    <lineage>
        <taxon>Eukaryota</taxon>
        <taxon>Fungi</taxon>
        <taxon>Fungi incertae sedis</taxon>
        <taxon>Zoopagomycota</taxon>
        <taxon>Kickxellomycotina</taxon>
        <taxon>Kickxellomycetes</taxon>
        <taxon>Kickxellales</taxon>
        <taxon>Kickxellaceae</taxon>
        <taxon>Mycoemilia</taxon>
    </lineage>
</organism>
<feature type="compositionally biased region" description="Acidic residues" evidence="2">
    <location>
        <begin position="335"/>
        <end position="353"/>
    </location>
</feature>
<feature type="compositionally biased region" description="Low complexity" evidence="2">
    <location>
        <begin position="3322"/>
        <end position="3339"/>
    </location>
</feature>
<feature type="domain" description="PH" evidence="3">
    <location>
        <begin position="2783"/>
        <end position="2901"/>
    </location>
</feature>
<feature type="compositionally biased region" description="Polar residues" evidence="2">
    <location>
        <begin position="3230"/>
        <end position="3252"/>
    </location>
</feature>